<keyword evidence="4" id="KW-0904">Protein phosphatase</keyword>
<name>A0A7S2U2E4_9EUKA</name>
<dbReference type="GO" id="GO:0005737">
    <property type="term" value="C:cytoplasm"/>
    <property type="evidence" value="ECO:0007669"/>
    <property type="project" value="TreeGrafter"/>
</dbReference>
<comment type="similarity">
    <text evidence="1">Belongs to the protein-tyrosine phosphatase family. Non-receptor class dual specificity subfamily.</text>
</comment>
<dbReference type="GO" id="GO:0004725">
    <property type="term" value="F:protein tyrosine phosphatase activity"/>
    <property type="evidence" value="ECO:0007669"/>
    <property type="project" value="UniProtKB-EC"/>
</dbReference>
<evidence type="ECO:0000259" key="5">
    <source>
        <dbReference type="PROSITE" id="PS50054"/>
    </source>
</evidence>
<dbReference type="InterPro" id="IPR029021">
    <property type="entry name" value="Prot-tyrosine_phosphatase-like"/>
</dbReference>
<dbReference type="PANTHER" id="PTHR10159:SF519">
    <property type="entry name" value="DUAL SPECIFICITY PROTEIN PHOSPHATASE MPK3"/>
    <property type="match status" value="1"/>
</dbReference>
<dbReference type="PROSITE" id="PS50056">
    <property type="entry name" value="TYR_PHOSPHATASE_2"/>
    <property type="match status" value="1"/>
</dbReference>
<dbReference type="PROSITE" id="PS50054">
    <property type="entry name" value="TYR_PHOSPHATASE_DUAL"/>
    <property type="match status" value="1"/>
</dbReference>
<dbReference type="EC" id="3.1.3.48" evidence="2"/>
<sequence length="221" mass="24311">MSSAKILDRLYLTAAGPAESKQFLTDKNITHILNLTGPDPGKNKPRHPNKYPNDYKYLHICKRDEGTTDIKEYIEKGHAFVSDALKEKDSNVVLVHCEAGISRSSTTVITYLMLHEGMRLRDAYNHVKKAKPNIGPNMSFFKQCIGLDKSMVGKKGGSYPDSKAITIEEYLAGQMLGSGGMLEPFSAKIKAEDIVGDLQANCCDIARTQTKFLNLALAGGE</sequence>
<evidence type="ECO:0000256" key="4">
    <source>
        <dbReference type="ARBA" id="ARBA00022912"/>
    </source>
</evidence>
<reference evidence="7" key="1">
    <citation type="submission" date="2021-01" db="EMBL/GenBank/DDBJ databases">
        <authorList>
            <person name="Corre E."/>
            <person name="Pelletier E."/>
            <person name="Niang G."/>
            <person name="Scheremetjew M."/>
            <person name="Finn R."/>
            <person name="Kale V."/>
            <person name="Holt S."/>
            <person name="Cochrane G."/>
            <person name="Meng A."/>
            <person name="Brown T."/>
            <person name="Cohen L."/>
        </authorList>
    </citation>
    <scope>NUCLEOTIDE SEQUENCE</scope>
    <source>
        <strain evidence="7">CCMP622</strain>
    </source>
</reference>
<dbReference type="InterPro" id="IPR000387">
    <property type="entry name" value="Tyr_Pase_dom"/>
</dbReference>
<proteinExistence type="inferred from homology"/>
<dbReference type="PANTHER" id="PTHR10159">
    <property type="entry name" value="DUAL SPECIFICITY PROTEIN PHOSPHATASE"/>
    <property type="match status" value="1"/>
</dbReference>
<dbReference type="GO" id="GO:0043409">
    <property type="term" value="P:negative regulation of MAPK cascade"/>
    <property type="evidence" value="ECO:0007669"/>
    <property type="project" value="TreeGrafter"/>
</dbReference>
<dbReference type="SUPFAM" id="SSF52799">
    <property type="entry name" value="(Phosphotyrosine protein) phosphatases II"/>
    <property type="match status" value="1"/>
</dbReference>
<evidence type="ECO:0000313" key="7">
    <source>
        <dbReference type="EMBL" id="CAD9777317.1"/>
    </source>
</evidence>
<evidence type="ECO:0000256" key="1">
    <source>
        <dbReference type="ARBA" id="ARBA00008601"/>
    </source>
</evidence>
<dbReference type="SMART" id="SM00195">
    <property type="entry name" value="DSPc"/>
    <property type="match status" value="1"/>
</dbReference>
<evidence type="ECO:0000256" key="2">
    <source>
        <dbReference type="ARBA" id="ARBA00013064"/>
    </source>
</evidence>
<protein>
    <recommendedName>
        <fullName evidence="2">protein-tyrosine-phosphatase</fullName>
        <ecNumber evidence="2">3.1.3.48</ecNumber>
    </recommendedName>
</protein>
<dbReference type="InterPro" id="IPR016130">
    <property type="entry name" value="Tyr_Pase_AS"/>
</dbReference>
<evidence type="ECO:0000259" key="6">
    <source>
        <dbReference type="PROSITE" id="PS50056"/>
    </source>
</evidence>
<feature type="domain" description="Tyrosine-protein phosphatase" evidence="5">
    <location>
        <begin position="1"/>
        <end position="153"/>
    </location>
</feature>
<dbReference type="InterPro" id="IPR020422">
    <property type="entry name" value="TYR_PHOSPHATASE_DUAL_dom"/>
</dbReference>
<dbReference type="CDD" id="cd14498">
    <property type="entry name" value="DSP"/>
    <property type="match status" value="1"/>
</dbReference>
<dbReference type="AlphaFoldDB" id="A0A7S2U2E4"/>
<evidence type="ECO:0000256" key="3">
    <source>
        <dbReference type="ARBA" id="ARBA00022801"/>
    </source>
</evidence>
<dbReference type="Gene3D" id="3.90.190.10">
    <property type="entry name" value="Protein tyrosine phosphatase superfamily"/>
    <property type="match status" value="1"/>
</dbReference>
<feature type="domain" description="Tyrosine specific protein phosphatases" evidence="6">
    <location>
        <begin position="71"/>
        <end position="134"/>
    </location>
</feature>
<dbReference type="PROSITE" id="PS00383">
    <property type="entry name" value="TYR_PHOSPHATASE_1"/>
    <property type="match status" value="1"/>
</dbReference>
<dbReference type="Pfam" id="PF00782">
    <property type="entry name" value="DSPc"/>
    <property type="match status" value="1"/>
</dbReference>
<organism evidence="7">
    <name type="scientific">Lotharella oceanica</name>
    <dbReference type="NCBI Taxonomy" id="641309"/>
    <lineage>
        <taxon>Eukaryota</taxon>
        <taxon>Sar</taxon>
        <taxon>Rhizaria</taxon>
        <taxon>Cercozoa</taxon>
        <taxon>Chlorarachniophyceae</taxon>
        <taxon>Lotharella</taxon>
    </lineage>
</organism>
<keyword evidence="3" id="KW-0378">Hydrolase</keyword>
<gene>
    <name evidence="7" type="ORF">LSP00402_LOCUS21333</name>
</gene>
<dbReference type="InterPro" id="IPR000340">
    <property type="entry name" value="Dual-sp_phosphatase_cat-dom"/>
</dbReference>
<accession>A0A7S2U2E4</accession>
<dbReference type="EMBL" id="HBHP01034667">
    <property type="protein sequence ID" value="CAD9777317.1"/>
    <property type="molecule type" value="Transcribed_RNA"/>
</dbReference>